<organism evidence="1 2">
    <name type="scientific">Lentzea xinjiangensis</name>
    <dbReference type="NCBI Taxonomy" id="402600"/>
    <lineage>
        <taxon>Bacteria</taxon>
        <taxon>Bacillati</taxon>
        <taxon>Actinomycetota</taxon>
        <taxon>Actinomycetes</taxon>
        <taxon>Pseudonocardiales</taxon>
        <taxon>Pseudonocardiaceae</taxon>
        <taxon>Lentzea</taxon>
    </lineage>
</organism>
<protein>
    <recommendedName>
        <fullName evidence="3">DUF1963 domain-containing protein</fullName>
    </recommendedName>
</protein>
<dbReference type="AlphaFoldDB" id="A0A1H9NG69"/>
<dbReference type="STRING" id="402600.SAMN05216188_110183"/>
<dbReference type="Gene3D" id="2.30.320.10">
    <property type="entry name" value="YwqG-like"/>
    <property type="match status" value="1"/>
</dbReference>
<reference evidence="2" key="1">
    <citation type="submission" date="2016-10" db="EMBL/GenBank/DDBJ databases">
        <authorList>
            <person name="Varghese N."/>
            <person name="Submissions S."/>
        </authorList>
    </citation>
    <scope>NUCLEOTIDE SEQUENCE [LARGE SCALE GENOMIC DNA]</scope>
    <source>
        <strain evidence="2">CGMCC 4.3525</strain>
    </source>
</reference>
<dbReference type="EMBL" id="FOFR01000010">
    <property type="protein sequence ID" value="SER34675.1"/>
    <property type="molecule type" value="Genomic_DNA"/>
</dbReference>
<keyword evidence="2" id="KW-1185">Reference proteome</keyword>
<dbReference type="RefSeq" id="WP_089953507.1">
    <property type="nucleotide sequence ID" value="NZ_FOFR01000010.1"/>
</dbReference>
<dbReference type="SUPFAM" id="SSF103032">
    <property type="entry name" value="Hypothetical protein YwqG"/>
    <property type="match status" value="1"/>
</dbReference>
<name>A0A1H9NG69_9PSEU</name>
<evidence type="ECO:0000313" key="1">
    <source>
        <dbReference type="EMBL" id="SER34675.1"/>
    </source>
</evidence>
<accession>A0A1H9NG69</accession>
<gene>
    <name evidence="1" type="ORF">SAMN05216188_110183</name>
</gene>
<dbReference type="InterPro" id="IPR035948">
    <property type="entry name" value="YwqG-like_sf"/>
</dbReference>
<proteinExistence type="predicted"/>
<dbReference type="Proteomes" id="UP000199352">
    <property type="component" value="Unassembled WGS sequence"/>
</dbReference>
<sequence length="305" mass="34214">MDRYEQFRQAAISQGIPDDEIGKFADQLRFAVWLGGARTGERVVGQEGGLPRLPVGTEWPTDGDGYALPFIASIDCAALPRAEGLPLPADGSLLLFLQHEEDVLAPFSADEQPEHARVLYVPTGTETAVAPLPTELEGTNIDGTPLLIPEHELSAWVEADLPDWMGETDELEMEFQPDYVKQLFDDLKHFDQLCEIVDSLWPGPGKRMSTIRVGGHCMEIGGNDSPWHEMATANLKNRPEAGLDRAETWDYSLIETEEHRLIQDWVPLAQFYTQSDVHYGCFLISFEDLAAKRFDKMRSFTMFSE</sequence>
<dbReference type="Pfam" id="PF09234">
    <property type="entry name" value="DUF1963"/>
    <property type="match status" value="1"/>
</dbReference>
<evidence type="ECO:0008006" key="3">
    <source>
        <dbReference type="Google" id="ProtNLM"/>
    </source>
</evidence>
<evidence type="ECO:0000313" key="2">
    <source>
        <dbReference type="Proteomes" id="UP000199352"/>
    </source>
</evidence>
<dbReference type="InterPro" id="IPR015315">
    <property type="entry name" value="DUF1963"/>
</dbReference>